<dbReference type="InterPro" id="IPR013952">
    <property type="entry name" value="DUF1776_fun"/>
</dbReference>
<name>A0A1G4IQ43_9SACH</name>
<dbReference type="Proteomes" id="UP000191024">
    <property type="component" value="Chromosome A"/>
</dbReference>
<feature type="transmembrane region" description="Helical" evidence="1">
    <location>
        <begin position="63"/>
        <end position="82"/>
    </location>
</feature>
<reference evidence="2 3" key="1">
    <citation type="submission" date="2016-03" db="EMBL/GenBank/DDBJ databases">
        <authorList>
            <person name="Devillers H."/>
        </authorList>
    </citation>
    <scope>NUCLEOTIDE SEQUENCE [LARGE SCALE GENOMIC DNA]</scope>
    <source>
        <strain evidence="2">CBS 11717</strain>
    </source>
</reference>
<accession>A0A1G4IQ43</accession>
<evidence type="ECO:0000256" key="1">
    <source>
        <dbReference type="SAM" id="Phobius"/>
    </source>
</evidence>
<dbReference type="EMBL" id="LT598462">
    <property type="protein sequence ID" value="SCU78872.1"/>
    <property type="molecule type" value="Genomic_DNA"/>
</dbReference>
<evidence type="ECO:0000313" key="3">
    <source>
        <dbReference type="Proteomes" id="UP000191024"/>
    </source>
</evidence>
<keyword evidence="1" id="KW-0812">Transmembrane</keyword>
<dbReference type="OrthoDB" id="5308060at2759"/>
<keyword evidence="1" id="KW-1133">Transmembrane helix</keyword>
<dbReference type="STRING" id="1230905.A0A1G4IQ43"/>
<dbReference type="Pfam" id="PF08643">
    <property type="entry name" value="DUF1776"/>
    <property type="match status" value="1"/>
</dbReference>
<proteinExistence type="predicted"/>
<protein>
    <submittedName>
        <fullName evidence="2">LAMI_0A06348g1_1</fullName>
    </submittedName>
</protein>
<sequence length="342" mass="38410">MAADAVDRIFDKCYSLYSRAEKAGTRLLEGFYDSAPEASENRDIRASENALQTLWKGIKVHKMAIGAALGLATGAVALYHILPRFLPGVPQHLAHNDQRCVLILGNMQDPITRSIAMDLYRRGFIIFVCSEQSSGRNDDESLFHINRSELPKFIEFLQNEDLSFQNIVVVPNSAYYPSSQFTTLSTKAVKTEIDDNFLGHLQVLSKLFQHVPTDIQIVLLTPSLSLNFGLPCHAPEIFVASFTNSLYKVLRAEFPRANVFLGHLGVLQIAGSPSNYKYLSYAGANISDALLTPLYRLVYSKNTFWLRIWEKIVGSVRFFGKGSRTGLFFGNWLPIGIIRYLF</sequence>
<keyword evidence="3" id="KW-1185">Reference proteome</keyword>
<evidence type="ECO:0000313" key="2">
    <source>
        <dbReference type="EMBL" id="SCU78872.1"/>
    </source>
</evidence>
<keyword evidence="1" id="KW-0472">Membrane</keyword>
<dbReference type="AlphaFoldDB" id="A0A1G4IQ43"/>
<gene>
    <name evidence="2" type="ORF">LAMI_0A06348G</name>
</gene>
<organism evidence="2 3">
    <name type="scientific">Lachancea mirantina</name>
    <dbReference type="NCBI Taxonomy" id="1230905"/>
    <lineage>
        <taxon>Eukaryota</taxon>
        <taxon>Fungi</taxon>
        <taxon>Dikarya</taxon>
        <taxon>Ascomycota</taxon>
        <taxon>Saccharomycotina</taxon>
        <taxon>Saccharomycetes</taxon>
        <taxon>Saccharomycetales</taxon>
        <taxon>Saccharomycetaceae</taxon>
        <taxon>Lachancea</taxon>
    </lineage>
</organism>